<feature type="transmembrane region" description="Helical" evidence="1">
    <location>
        <begin position="42"/>
        <end position="62"/>
    </location>
</feature>
<dbReference type="Proteomes" id="UP000464620">
    <property type="component" value="Chromosome B09"/>
</dbReference>
<dbReference type="EMBL" id="CP031001">
    <property type="protein sequence ID" value="QHN75810.1"/>
    <property type="molecule type" value="Genomic_DNA"/>
</dbReference>
<reference evidence="2 3" key="1">
    <citation type="submission" date="2020-01" db="EMBL/GenBank/DDBJ databases">
        <title>Genome sequence of Arachis hypogaea, cultivar Shitouqi.</title>
        <authorList>
            <person name="Zhuang W."/>
            <person name="Chen H."/>
            <person name="Varshney R."/>
            <person name="Wang D."/>
            <person name="Ming R."/>
        </authorList>
    </citation>
    <scope>NUCLEOTIDE SEQUENCE [LARGE SCALE GENOMIC DNA]</scope>
    <source>
        <tissue evidence="2">Young leaf</tissue>
    </source>
</reference>
<proteinExistence type="predicted"/>
<dbReference type="AlphaFoldDB" id="A0A6B9V352"/>
<keyword evidence="1" id="KW-0812">Transmembrane</keyword>
<organism evidence="2 3">
    <name type="scientific">Arachis hypogaea</name>
    <name type="common">Peanut</name>
    <dbReference type="NCBI Taxonomy" id="3818"/>
    <lineage>
        <taxon>Eukaryota</taxon>
        <taxon>Viridiplantae</taxon>
        <taxon>Streptophyta</taxon>
        <taxon>Embryophyta</taxon>
        <taxon>Tracheophyta</taxon>
        <taxon>Spermatophyta</taxon>
        <taxon>Magnoliopsida</taxon>
        <taxon>eudicotyledons</taxon>
        <taxon>Gunneridae</taxon>
        <taxon>Pentapetalae</taxon>
        <taxon>rosids</taxon>
        <taxon>fabids</taxon>
        <taxon>Fabales</taxon>
        <taxon>Fabaceae</taxon>
        <taxon>Papilionoideae</taxon>
        <taxon>50 kb inversion clade</taxon>
        <taxon>dalbergioids sensu lato</taxon>
        <taxon>Dalbergieae</taxon>
        <taxon>Pterocarpus clade</taxon>
        <taxon>Arachis</taxon>
    </lineage>
</organism>
<protein>
    <submittedName>
        <fullName evidence="2">Uncharacterized protein</fullName>
    </submittedName>
</protein>
<evidence type="ECO:0000313" key="3">
    <source>
        <dbReference type="Proteomes" id="UP000464620"/>
    </source>
</evidence>
<gene>
    <name evidence="2" type="ORF">DS421_19g638510</name>
</gene>
<keyword evidence="1" id="KW-1133">Transmembrane helix</keyword>
<evidence type="ECO:0000313" key="2">
    <source>
        <dbReference type="EMBL" id="QHN75810.1"/>
    </source>
</evidence>
<sequence>MPQISRTMRERILYFGAFTFHQINISKFSSPKVFSARYLSTSHLLSALVFSLFCFFHIFTLFSETSLLAPTETLILSSKTSLNESPSSSLLLLSTTNLFFIKLIQNIQCEFNKISHANRHFFVINILQIPTEII</sequence>
<accession>A0A6B9V352</accession>
<name>A0A6B9V352_ARAHY</name>
<evidence type="ECO:0000256" key="1">
    <source>
        <dbReference type="SAM" id="Phobius"/>
    </source>
</evidence>
<keyword evidence="1" id="KW-0472">Membrane</keyword>